<sequence length="64" mass="7005">MKAQTALRKEGKPCGARAEFVTREEHELRSKQGRRRGWGGGGAEFVARKGANPKNPIRADSSPN</sequence>
<organism evidence="2 3">
    <name type="scientific">Ficus carica</name>
    <name type="common">Common fig</name>
    <dbReference type="NCBI Taxonomy" id="3494"/>
    <lineage>
        <taxon>Eukaryota</taxon>
        <taxon>Viridiplantae</taxon>
        <taxon>Streptophyta</taxon>
        <taxon>Embryophyta</taxon>
        <taxon>Tracheophyta</taxon>
        <taxon>Spermatophyta</taxon>
        <taxon>Magnoliopsida</taxon>
        <taxon>eudicotyledons</taxon>
        <taxon>Gunneridae</taxon>
        <taxon>Pentapetalae</taxon>
        <taxon>rosids</taxon>
        <taxon>fabids</taxon>
        <taxon>Rosales</taxon>
        <taxon>Moraceae</taxon>
        <taxon>Ficeae</taxon>
        <taxon>Ficus</taxon>
    </lineage>
</organism>
<comment type="caution">
    <text evidence="2">The sequence shown here is derived from an EMBL/GenBank/DDBJ whole genome shotgun (WGS) entry which is preliminary data.</text>
</comment>
<reference evidence="2" key="1">
    <citation type="submission" date="2023-07" db="EMBL/GenBank/DDBJ databases">
        <title>draft genome sequence of fig (Ficus carica).</title>
        <authorList>
            <person name="Takahashi T."/>
            <person name="Nishimura K."/>
        </authorList>
    </citation>
    <scope>NUCLEOTIDE SEQUENCE</scope>
</reference>
<keyword evidence="3" id="KW-1185">Reference proteome</keyword>
<accession>A0AA88IWJ1</accession>
<dbReference type="AlphaFoldDB" id="A0AA88IWJ1"/>
<dbReference type="EMBL" id="BTGU01000086">
    <property type="protein sequence ID" value="GMN59343.1"/>
    <property type="molecule type" value="Genomic_DNA"/>
</dbReference>
<evidence type="ECO:0000256" key="1">
    <source>
        <dbReference type="SAM" id="MobiDB-lite"/>
    </source>
</evidence>
<proteinExistence type="predicted"/>
<dbReference type="Proteomes" id="UP001187192">
    <property type="component" value="Unassembled WGS sequence"/>
</dbReference>
<evidence type="ECO:0000313" key="3">
    <source>
        <dbReference type="Proteomes" id="UP001187192"/>
    </source>
</evidence>
<protein>
    <submittedName>
        <fullName evidence="2">Uncharacterized protein</fullName>
    </submittedName>
</protein>
<gene>
    <name evidence="2" type="ORF">TIFTF001_028438</name>
</gene>
<name>A0AA88IWJ1_FICCA</name>
<feature type="region of interest" description="Disordered" evidence="1">
    <location>
        <begin position="1"/>
        <end position="64"/>
    </location>
</feature>
<evidence type="ECO:0000313" key="2">
    <source>
        <dbReference type="EMBL" id="GMN59343.1"/>
    </source>
</evidence>
<feature type="compositionally biased region" description="Basic and acidic residues" evidence="1">
    <location>
        <begin position="20"/>
        <end position="30"/>
    </location>
</feature>